<reference evidence="1 2" key="1">
    <citation type="submission" date="2019-07" db="EMBL/GenBank/DDBJ databases">
        <title>Whole genome shotgun sequence of Oceanithermus desulfurans NBRC 100063.</title>
        <authorList>
            <person name="Hosoyama A."/>
            <person name="Uohara A."/>
            <person name="Ohji S."/>
            <person name="Ichikawa N."/>
        </authorList>
    </citation>
    <scope>NUCLEOTIDE SEQUENCE [LARGE SCALE GENOMIC DNA]</scope>
    <source>
        <strain evidence="1 2">NBRC 100063</strain>
    </source>
</reference>
<protein>
    <submittedName>
        <fullName evidence="1">Uncharacterized protein</fullName>
    </submittedName>
</protein>
<name>A0A511RJ41_9DEIN</name>
<sequence>MKGVFTEDLDLRCQVQVDEESRKTQSLGHAVKLKWIINRQAQEVTDTPGVYTLAFNTLTQLPNIRRFSAHDPLLSPLGNPSIHGMVA</sequence>
<evidence type="ECO:0000313" key="2">
    <source>
        <dbReference type="Proteomes" id="UP000321827"/>
    </source>
</evidence>
<comment type="caution">
    <text evidence="1">The sequence shown here is derived from an EMBL/GenBank/DDBJ whole genome shotgun (WGS) entry which is preliminary data.</text>
</comment>
<dbReference type="EMBL" id="BJXN01000006">
    <property type="protein sequence ID" value="GEM89663.1"/>
    <property type="molecule type" value="Genomic_DNA"/>
</dbReference>
<dbReference type="AlphaFoldDB" id="A0A511RJ41"/>
<dbReference type="RefSeq" id="WP_147146683.1">
    <property type="nucleotide sequence ID" value="NZ_BJXN01000006.1"/>
</dbReference>
<evidence type="ECO:0000313" key="1">
    <source>
        <dbReference type="EMBL" id="GEM89663.1"/>
    </source>
</evidence>
<proteinExistence type="predicted"/>
<dbReference type="Proteomes" id="UP000321827">
    <property type="component" value="Unassembled WGS sequence"/>
</dbReference>
<accession>A0A511RJ41</accession>
<gene>
    <name evidence="1" type="ORF">ODE01S_10970</name>
</gene>
<organism evidence="1 2">
    <name type="scientific">Oceanithermus desulfurans NBRC 100063</name>
    <dbReference type="NCBI Taxonomy" id="1227550"/>
    <lineage>
        <taxon>Bacteria</taxon>
        <taxon>Thermotogati</taxon>
        <taxon>Deinococcota</taxon>
        <taxon>Deinococci</taxon>
        <taxon>Thermales</taxon>
        <taxon>Thermaceae</taxon>
        <taxon>Oceanithermus</taxon>
    </lineage>
</organism>